<comment type="caution">
    <text evidence="8">Lacks conserved residue(s) required for the propagation of feature annotation.</text>
</comment>
<dbReference type="Proteomes" id="UP000811609">
    <property type="component" value="Chromosome 11"/>
</dbReference>
<comment type="subcellular location">
    <subcellularLocation>
        <location evidence="1 8">Cell membrane</location>
        <topology evidence="1 8">Multi-pass membrane protein</topology>
    </subcellularLocation>
</comment>
<protein>
    <recommendedName>
        <fullName evidence="8">CASP-like protein</fullName>
    </recommendedName>
</protein>
<comment type="subunit">
    <text evidence="3 8">Homodimer and heterodimers.</text>
</comment>
<dbReference type="InterPro" id="IPR006702">
    <property type="entry name" value="CASP_dom"/>
</dbReference>
<evidence type="ECO:0000256" key="2">
    <source>
        <dbReference type="ARBA" id="ARBA00007651"/>
    </source>
</evidence>
<reference evidence="10" key="1">
    <citation type="submission" date="2020-12" db="EMBL/GenBank/DDBJ databases">
        <title>WGS assembly of Carya illinoinensis cv. Pawnee.</title>
        <authorList>
            <person name="Platts A."/>
            <person name="Shu S."/>
            <person name="Wright S."/>
            <person name="Barry K."/>
            <person name="Edger P."/>
            <person name="Pires J.C."/>
            <person name="Schmutz J."/>
        </authorList>
    </citation>
    <scope>NUCLEOTIDE SEQUENCE</scope>
    <source>
        <tissue evidence="10">Leaf</tissue>
    </source>
</reference>
<keyword evidence="4 8" id="KW-1003">Cell membrane</keyword>
<evidence type="ECO:0000256" key="3">
    <source>
        <dbReference type="ARBA" id="ARBA00011489"/>
    </source>
</evidence>
<dbReference type="EMBL" id="CM031835">
    <property type="protein sequence ID" value="KAG6689690.1"/>
    <property type="molecule type" value="Genomic_DNA"/>
</dbReference>
<keyword evidence="12" id="KW-1185">Reference proteome</keyword>
<sequence>MRTDLDANTTSSIDDIPKLKFLDCSLRVCAIPLSAATMWLTVTNQQDNSSYGRLEFSNLMGLKYMVCISAICACYAFVAAISLWCRCLVAKPWLFFVSDQIVAYLMVTSGAAVLEILYLAYNGDREVTWSEACSSYGRFCSRMKIALLLHVLALCCFIVLALISAFRTFSMFEPPSLPSQEPVEQERAA</sequence>
<dbReference type="PANTHER" id="PTHR33573:SF30">
    <property type="entry name" value="CASP-LIKE PROTEIN 2C1-RELATED"/>
    <property type="match status" value="1"/>
</dbReference>
<evidence type="ECO:0000256" key="8">
    <source>
        <dbReference type="RuleBase" id="RU361233"/>
    </source>
</evidence>
<dbReference type="Proteomes" id="UP000811246">
    <property type="component" value="Chromosome 11"/>
</dbReference>
<evidence type="ECO:0000259" key="9">
    <source>
        <dbReference type="Pfam" id="PF04535"/>
    </source>
</evidence>
<comment type="similarity">
    <text evidence="2 8">Belongs to the Casparian strip membrane proteins (CASP) family.</text>
</comment>
<feature type="transmembrane region" description="Helical" evidence="8">
    <location>
        <begin position="145"/>
        <end position="166"/>
    </location>
</feature>
<dbReference type="Pfam" id="PF04535">
    <property type="entry name" value="CASP_dom"/>
    <property type="match status" value="1"/>
</dbReference>
<dbReference type="NCBIfam" id="TIGR01569">
    <property type="entry name" value="A_tha_TIGR01569"/>
    <property type="match status" value="1"/>
</dbReference>
<keyword evidence="6 8" id="KW-1133">Transmembrane helix</keyword>
<dbReference type="GO" id="GO:0005886">
    <property type="term" value="C:plasma membrane"/>
    <property type="evidence" value="ECO:0007669"/>
    <property type="project" value="UniProtKB-SubCell"/>
</dbReference>
<evidence type="ECO:0000256" key="7">
    <source>
        <dbReference type="ARBA" id="ARBA00023136"/>
    </source>
</evidence>
<evidence type="ECO:0000256" key="1">
    <source>
        <dbReference type="ARBA" id="ARBA00004651"/>
    </source>
</evidence>
<evidence type="ECO:0000313" key="12">
    <source>
        <dbReference type="Proteomes" id="UP000811609"/>
    </source>
</evidence>
<dbReference type="PANTHER" id="PTHR33573">
    <property type="entry name" value="CASP-LIKE PROTEIN 4A4"/>
    <property type="match status" value="1"/>
</dbReference>
<accession>A0A8T1P776</accession>
<comment type="caution">
    <text evidence="10">The sequence shown here is derived from an EMBL/GenBank/DDBJ whole genome shotgun (WGS) entry which is preliminary data.</text>
</comment>
<evidence type="ECO:0000256" key="5">
    <source>
        <dbReference type="ARBA" id="ARBA00022692"/>
    </source>
</evidence>
<keyword evidence="7 8" id="KW-0472">Membrane</keyword>
<dbReference type="OrthoDB" id="755577at2759"/>
<feature type="transmembrane region" description="Helical" evidence="8">
    <location>
        <begin position="101"/>
        <end position="121"/>
    </location>
</feature>
<feature type="domain" description="Casparian strip membrane protein" evidence="9">
    <location>
        <begin position="18"/>
        <end position="156"/>
    </location>
</feature>
<organism evidence="10 12">
    <name type="scientific">Carya illinoinensis</name>
    <name type="common">Pecan</name>
    <dbReference type="NCBI Taxonomy" id="32201"/>
    <lineage>
        <taxon>Eukaryota</taxon>
        <taxon>Viridiplantae</taxon>
        <taxon>Streptophyta</taxon>
        <taxon>Embryophyta</taxon>
        <taxon>Tracheophyta</taxon>
        <taxon>Spermatophyta</taxon>
        <taxon>Magnoliopsida</taxon>
        <taxon>eudicotyledons</taxon>
        <taxon>Gunneridae</taxon>
        <taxon>Pentapetalae</taxon>
        <taxon>rosids</taxon>
        <taxon>fabids</taxon>
        <taxon>Fagales</taxon>
        <taxon>Juglandaceae</taxon>
        <taxon>Carya</taxon>
    </lineage>
</organism>
<dbReference type="EMBL" id="CM031819">
    <property type="protein sequence ID" value="KAG6637614.1"/>
    <property type="molecule type" value="Genomic_DNA"/>
</dbReference>
<feature type="transmembrane region" description="Helical" evidence="8">
    <location>
        <begin position="62"/>
        <end position="89"/>
    </location>
</feature>
<name>A0A8T1P776_CARIL</name>
<dbReference type="AlphaFoldDB" id="A0A8T1P776"/>
<keyword evidence="5 8" id="KW-0812">Transmembrane</keyword>
<evidence type="ECO:0000313" key="11">
    <source>
        <dbReference type="EMBL" id="KAG6689690.1"/>
    </source>
</evidence>
<gene>
    <name evidence="10" type="ORF">CIPAW_11G190900</name>
    <name evidence="11" type="ORF">I3842_11G187800</name>
</gene>
<evidence type="ECO:0000256" key="6">
    <source>
        <dbReference type="ARBA" id="ARBA00022989"/>
    </source>
</evidence>
<proteinExistence type="inferred from homology"/>
<evidence type="ECO:0000256" key="4">
    <source>
        <dbReference type="ARBA" id="ARBA00022475"/>
    </source>
</evidence>
<dbReference type="InterPro" id="IPR006459">
    <property type="entry name" value="CASP/CASPL"/>
</dbReference>
<evidence type="ECO:0000313" key="10">
    <source>
        <dbReference type="EMBL" id="KAG6637614.1"/>
    </source>
</evidence>
<reference evidence="11" key="2">
    <citation type="submission" date="2021-01" db="EMBL/GenBank/DDBJ databases">
        <authorList>
            <person name="Lovell J.T."/>
            <person name="Bentley N."/>
            <person name="Bhattarai G."/>
            <person name="Jenkins J.W."/>
            <person name="Sreedasyam A."/>
            <person name="Alarcon Y."/>
            <person name="Bock C."/>
            <person name="Boston L."/>
            <person name="Carlson J."/>
            <person name="Cervantes K."/>
            <person name="Clermont K."/>
            <person name="Krom N."/>
            <person name="Kubenka K."/>
            <person name="Mamidi S."/>
            <person name="Mattison C."/>
            <person name="Monteros M."/>
            <person name="Pisani C."/>
            <person name="Plott C."/>
            <person name="Rajasekar S."/>
            <person name="Rhein H.S."/>
            <person name="Rohla C."/>
            <person name="Song M."/>
            <person name="Hilaire R.S."/>
            <person name="Shu S."/>
            <person name="Wells L."/>
            <person name="Wang X."/>
            <person name="Webber J."/>
            <person name="Heerema R.J."/>
            <person name="Klein P."/>
            <person name="Conner P."/>
            <person name="Grauke L."/>
            <person name="Grimwood J."/>
            <person name="Schmutz J."/>
            <person name="Randall J.J."/>
        </authorList>
    </citation>
    <scope>NUCLEOTIDE SEQUENCE</scope>
    <source>
        <tissue evidence="11">Leaf</tissue>
    </source>
</reference>